<proteinExistence type="predicted"/>
<feature type="compositionally biased region" description="Polar residues" evidence="1">
    <location>
        <begin position="88"/>
        <end position="97"/>
    </location>
</feature>
<accession>A0AAD7Q9Y8</accession>
<name>A0AAD7Q9Y8_QUISA</name>
<dbReference type="AlphaFoldDB" id="A0AAD7Q9Y8"/>
<protein>
    <submittedName>
        <fullName evidence="2">RING finger containing E3 ubiquitin-protein like</fullName>
    </submittedName>
</protein>
<dbReference type="EMBL" id="JARAOO010000003">
    <property type="protein sequence ID" value="KAJ7977563.1"/>
    <property type="molecule type" value="Genomic_DNA"/>
</dbReference>
<evidence type="ECO:0000313" key="2">
    <source>
        <dbReference type="EMBL" id="KAJ7977563.1"/>
    </source>
</evidence>
<reference evidence="2" key="1">
    <citation type="journal article" date="2023" name="Science">
        <title>Elucidation of the pathway for biosynthesis of saponin adjuvants from the soapbark tree.</title>
        <authorList>
            <person name="Reed J."/>
            <person name="Orme A."/>
            <person name="El-Demerdash A."/>
            <person name="Owen C."/>
            <person name="Martin L.B.B."/>
            <person name="Misra R.C."/>
            <person name="Kikuchi S."/>
            <person name="Rejzek M."/>
            <person name="Martin A.C."/>
            <person name="Harkess A."/>
            <person name="Leebens-Mack J."/>
            <person name="Louveau T."/>
            <person name="Stephenson M.J."/>
            <person name="Osbourn A."/>
        </authorList>
    </citation>
    <scope>NUCLEOTIDE SEQUENCE</scope>
    <source>
        <strain evidence="2">S10</strain>
    </source>
</reference>
<organism evidence="2 3">
    <name type="scientific">Quillaja saponaria</name>
    <name type="common">Soap bark tree</name>
    <dbReference type="NCBI Taxonomy" id="32244"/>
    <lineage>
        <taxon>Eukaryota</taxon>
        <taxon>Viridiplantae</taxon>
        <taxon>Streptophyta</taxon>
        <taxon>Embryophyta</taxon>
        <taxon>Tracheophyta</taxon>
        <taxon>Spermatophyta</taxon>
        <taxon>Magnoliopsida</taxon>
        <taxon>eudicotyledons</taxon>
        <taxon>Gunneridae</taxon>
        <taxon>Pentapetalae</taxon>
        <taxon>rosids</taxon>
        <taxon>fabids</taxon>
        <taxon>Fabales</taxon>
        <taxon>Quillajaceae</taxon>
        <taxon>Quillaja</taxon>
    </lineage>
</organism>
<comment type="caution">
    <text evidence="2">The sequence shown here is derived from an EMBL/GenBank/DDBJ whole genome shotgun (WGS) entry which is preliminary data.</text>
</comment>
<feature type="region of interest" description="Disordered" evidence="1">
    <location>
        <begin position="66"/>
        <end position="98"/>
    </location>
</feature>
<sequence>MFAEQAASSAVAHSYIAYLGPPPSSRVRNNTDDFSFGYPWNGLSGHNEFISPHSFPAASVQYSGCGQQSPPFSLPRRHVNSPDPASVPNATSSTCSESDAIRRSRSLWHPFSFGNESRPIAGKSFVSYAVSPHPGTIAQIHERGAVSNTFLHQQQSTNSLFMTSASVQGVGRVNIPGGLPTLAPAHPLDLNISFYVSGPLDSSVHNLQEVENSVADFNMQGSWHFGLPILSIDRDSSWGSAHHSTNSSDSDDRFGGLG</sequence>
<dbReference type="KEGG" id="qsa:O6P43_007168"/>
<evidence type="ECO:0000256" key="1">
    <source>
        <dbReference type="SAM" id="MobiDB-lite"/>
    </source>
</evidence>
<dbReference type="InterPro" id="IPR044274">
    <property type="entry name" value="RFI2"/>
</dbReference>
<keyword evidence="3" id="KW-1185">Reference proteome</keyword>
<dbReference type="PANTHER" id="PTHR46798:SF5">
    <property type="entry name" value="E3 UBIQUITIN-PROTEIN LIGASE RFI2"/>
    <property type="match status" value="1"/>
</dbReference>
<dbReference type="Proteomes" id="UP001163823">
    <property type="component" value="Chromosome 3"/>
</dbReference>
<feature type="region of interest" description="Disordered" evidence="1">
    <location>
        <begin position="238"/>
        <end position="258"/>
    </location>
</feature>
<gene>
    <name evidence="2" type="ORF">O6P43_007168</name>
</gene>
<dbReference type="PANTHER" id="PTHR46798">
    <property type="entry name" value="OS09G0511500 PROTEIN"/>
    <property type="match status" value="1"/>
</dbReference>
<dbReference type="GO" id="GO:0004842">
    <property type="term" value="F:ubiquitin-protein transferase activity"/>
    <property type="evidence" value="ECO:0007669"/>
    <property type="project" value="InterPro"/>
</dbReference>
<feature type="compositionally biased region" description="Polar residues" evidence="1">
    <location>
        <begin position="238"/>
        <end position="248"/>
    </location>
</feature>
<evidence type="ECO:0000313" key="3">
    <source>
        <dbReference type="Proteomes" id="UP001163823"/>
    </source>
</evidence>